<reference evidence="1 2" key="1">
    <citation type="submission" date="2015-07" db="EMBL/GenBank/DDBJ databases">
        <authorList>
            <person name="Noorani M."/>
        </authorList>
    </citation>
    <scope>NUCLEOTIDE SEQUENCE [LARGE SCALE GENOMIC DNA]</scope>
    <source>
        <strain evidence="1 2">KCTC 42284</strain>
    </source>
</reference>
<dbReference type="EMBL" id="CP012154">
    <property type="protein sequence ID" value="AKS40888.1"/>
    <property type="molecule type" value="Genomic_DNA"/>
</dbReference>
<dbReference type="SUPFAM" id="SSF56112">
    <property type="entry name" value="Protein kinase-like (PK-like)"/>
    <property type="match status" value="1"/>
</dbReference>
<gene>
    <name evidence="1" type="ORF">WM2015_506</name>
</gene>
<dbReference type="KEGG" id="wma:WM2015_506"/>
<name>A0A0K0XT75_9GAMM</name>
<dbReference type="Pfam" id="PF06293">
    <property type="entry name" value="Kdo"/>
    <property type="match status" value="1"/>
</dbReference>
<dbReference type="STRING" id="1579979.WM2015_506"/>
<dbReference type="OrthoDB" id="212517at2"/>
<proteinExistence type="predicted"/>
<dbReference type="InterPro" id="IPR011009">
    <property type="entry name" value="Kinase-like_dom_sf"/>
</dbReference>
<sequence length="213" mass="24343">MPTDSDALDDLLDGLDFSQGEPLAESNQGEVRRFRIDGRDLAIKQPKGRGLAWTLRAAGLRHEYRAYRRLDGLAGFPRCHGLYPGDRLVLDFIPGTPLREAGLDRDDPFFERLLSLIRTMHARGVAHGDLKRKANLLVDAQGRPIILDFGTATLRKDGSRPINHRLFELMRQTDLNAWIKLKYGGYTELSERDAALFRRTRIEHWLGRWRRGG</sequence>
<evidence type="ECO:0000313" key="2">
    <source>
        <dbReference type="Proteomes" id="UP000066624"/>
    </source>
</evidence>
<accession>A0A0K0XT75</accession>
<organism evidence="1 2">
    <name type="scientific">Wenzhouxiangella marina</name>
    <dbReference type="NCBI Taxonomy" id="1579979"/>
    <lineage>
        <taxon>Bacteria</taxon>
        <taxon>Pseudomonadati</taxon>
        <taxon>Pseudomonadota</taxon>
        <taxon>Gammaproteobacteria</taxon>
        <taxon>Chromatiales</taxon>
        <taxon>Wenzhouxiangellaceae</taxon>
        <taxon>Wenzhouxiangella</taxon>
    </lineage>
</organism>
<dbReference type="Proteomes" id="UP000066624">
    <property type="component" value="Chromosome"/>
</dbReference>
<dbReference type="RefSeq" id="WP_049724564.1">
    <property type="nucleotide sequence ID" value="NZ_CP012154.1"/>
</dbReference>
<evidence type="ECO:0000313" key="1">
    <source>
        <dbReference type="EMBL" id="AKS40888.1"/>
    </source>
</evidence>
<protein>
    <submittedName>
        <fullName evidence="1">Uncharacterized protein</fullName>
    </submittedName>
</protein>
<dbReference type="AlphaFoldDB" id="A0A0K0XT75"/>
<dbReference type="Gene3D" id="1.10.510.10">
    <property type="entry name" value="Transferase(Phosphotransferase) domain 1"/>
    <property type="match status" value="1"/>
</dbReference>
<keyword evidence="2" id="KW-1185">Reference proteome</keyword>